<dbReference type="PANTHER" id="PTHR46499">
    <property type="entry name" value="QUEUINE TRNA-RIBOSYLTRANSFERASE"/>
    <property type="match status" value="1"/>
</dbReference>
<keyword evidence="1 4" id="KW-0328">Glycosyltransferase</keyword>
<dbReference type="NCBIfam" id="TIGR00430">
    <property type="entry name" value="Q_tRNA_tgt"/>
    <property type="match status" value="1"/>
</dbReference>
<accession>A0A1G2MHN8</accession>
<comment type="caution">
    <text evidence="6">The sequence shown here is derived from an EMBL/GenBank/DDBJ whole genome shotgun (WGS) entry which is preliminary data.</text>
</comment>
<dbReference type="Gene3D" id="3.20.20.105">
    <property type="entry name" value="Queuine tRNA-ribosyltransferase-like"/>
    <property type="match status" value="1"/>
</dbReference>
<dbReference type="InterPro" id="IPR004803">
    <property type="entry name" value="TGT"/>
</dbReference>
<comment type="similarity">
    <text evidence="4">Belongs to the queuine tRNA-ribosyltransferase family.</text>
</comment>
<reference evidence="6 7" key="1">
    <citation type="journal article" date="2016" name="Nat. Commun.">
        <title>Thousands of microbial genomes shed light on interconnected biogeochemical processes in an aquifer system.</title>
        <authorList>
            <person name="Anantharaman K."/>
            <person name="Brown C.T."/>
            <person name="Hug L.A."/>
            <person name="Sharon I."/>
            <person name="Castelle C.J."/>
            <person name="Probst A.J."/>
            <person name="Thomas B.C."/>
            <person name="Singh A."/>
            <person name="Wilkins M.J."/>
            <person name="Karaoz U."/>
            <person name="Brodie E.L."/>
            <person name="Williams K.H."/>
            <person name="Hubbard S.S."/>
            <person name="Banfield J.F."/>
        </authorList>
    </citation>
    <scope>NUCLEOTIDE SEQUENCE [LARGE SCALE GENOMIC DNA]</scope>
</reference>
<evidence type="ECO:0000256" key="3">
    <source>
        <dbReference type="ARBA" id="ARBA00022694"/>
    </source>
</evidence>
<comment type="pathway">
    <text evidence="4">tRNA modification; tRNA-queuosine biosynthesis.</text>
</comment>
<feature type="active site" description="Proton acceptor" evidence="4">
    <location>
        <position position="94"/>
    </location>
</feature>
<dbReference type="GO" id="GO:0008479">
    <property type="term" value="F:tRNA-guanosine(34) queuine transglycosylase activity"/>
    <property type="evidence" value="ECO:0007669"/>
    <property type="project" value="UniProtKB-UniRule"/>
</dbReference>
<dbReference type="HAMAP" id="MF_00168">
    <property type="entry name" value="Q_tRNA_Tgt"/>
    <property type="match status" value="1"/>
</dbReference>
<proteinExistence type="inferred from homology"/>
<keyword evidence="4" id="KW-0862">Zinc</keyword>
<comment type="catalytic activity">
    <reaction evidence="4">
        <text>7-aminomethyl-7-carbaguanine + guanosine(34) in tRNA = 7-aminomethyl-7-carbaguanosine(34) in tRNA + guanine</text>
        <dbReference type="Rhea" id="RHEA:24104"/>
        <dbReference type="Rhea" id="RHEA-COMP:10341"/>
        <dbReference type="Rhea" id="RHEA-COMP:10342"/>
        <dbReference type="ChEBI" id="CHEBI:16235"/>
        <dbReference type="ChEBI" id="CHEBI:58703"/>
        <dbReference type="ChEBI" id="CHEBI:74269"/>
        <dbReference type="ChEBI" id="CHEBI:82833"/>
        <dbReference type="EC" id="2.4.2.29"/>
    </reaction>
</comment>
<evidence type="ECO:0000313" key="7">
    <source>
        <dbReference type="Proteomes" id="UP000177130"/>
    </source>
</evidence>
<evidence type="ECO:0000259" key="5">
    <source>
        <dbReference type="Pfam" id="PF01702"/>
    </source>
</evidence>
<evidence type="ECO:0000256" key="4">
    <source>
        <dbReference type="HAMAP-Rule" id="MF_00168"/>
    </source>
</evidence>
<comment type="function">
    <text evidence="4">Catalyzes the base-exchange of a guanine (G) residue with the queuine precursor 7-aminomethyl-7-deazaguanine (PreQ1) at position 34 (anticodon wobble position) in tRNAs with GU(N) anticodons (tRNA-Asp, -Asn, -His and -Tyr). Catalysis occurs through a double-displacement mechanism. The nucleophile active site attacks the C1' of nucleotide 34 to detach the guanine base from the RNA, forming a covalent enzyme-RNA intermediate. The proton acceptor active site deprotonates the incoming PreQ1, allowing a nucleophilic attack on the C1' of the ribose to form the product. After dissociation, two additional enzymatic reactions on the tRNA convert PreQ1 to queuine (Q), resulting in the hypermodified nucleoside queuosine (7-(((4,5-cis-dihydroxy-2-cyclopenten-1-yl)amino)methyl)-7-deazaguanosine).</text>
</comment>
<keyword evidence="3 4" id="KW-0819">tRNA processing</keyword>
<evidence type="ECO:0000256" key="2">
    <source>
        <dbReference type="ARBA" id="ARBA00022679"/>
    </source>
</evidence>
<feature type="binding site" evidence="4">
    <location>
        <position position="344"/>
    </location>
    <ligand>
        <name>Zn(2+)</name>
        <dbReference type="ChEBI" id="CHEBI:29105"/>
    </ligand>
</feature>
<keyword evidence="4" id="KW-0671">Queuosine biosynthesis</keyword>
<gene>
    <name evidence="4" type="primary">tgt</name>
    <name evidence="6" type="ORF">A3C72_00250</name>
</gene>
<feature type="binding site" evidence="4">
    <location>
        <begin position="94"/>
        <end position="98"/>
    </location>
    <ligand>
        <name>substrate</name>
    </ligand>
</feature>
<keyword evidence="2 4" id="KW-0808">Transferase</keyword>
<dbReference type="AlphaFoldDB" id="A0A1G2MHN8"/>
<dbReference type="GO" id="GO:0008616">
    <property type="term" value="P:tRNA queuosine(34) biosynthetic process"/>
    <property type="evidence" value="ECO:0007669"/>
    <property type="project" value="UniProtKB-UniRule"/>
</dbReference>
<dbReference type="PANTHER" id="PTHR46499:SF1">
    <property type="entry name" value="QUEUINE TRNA-RIBOSYLTRANSFERASE"/>
    <property type="match status" value="1"/>
</dbReference>
<dbReference type="STRING" id="1802306.A3C72_00250"/>
<feature type="binding site" evidence="4">
    <location>
        <position position="227"/>
    </location>
    <ligand>
        <name>substrate</name>
    </ligand>
</feature>
<feature type="region of interest" description="RNA binding; important for wobble base 34 recognition" evidence="4">
    <location>
        <begin position="306"/>
        <end position="310"/>
    </location>
</feature>
<feature type="binding site" evidence="4">
    <location>
        <position position="182"/>
    </location>
    <ligand>
        <name>substrate</name>
    </ligand>
</feature>
<dbReference type="EC" id="2.4.2.29" evidence="4"/>
<dbReference type="GO" id="GO:0046872">
    <property type="term" value="F:metal ion binding"/>
    <property type="evidence" value="ECO:0007669"/>
    <property type="project" value="UniProtKB-KW"/>
</dbReference>
<feature type="domain" description="tRNA-guanine(15) transglycosylase-like" evidence="5">
    <location>
        <begin position="134"/>
        <end position="400"/>
    </location>
</feature>
<dbReference type="SUPFAM" id="SSF51713">
    <property type="entry name" value="tRNA-guanine transglycosylase"/>
    <property type="match status" value="1"/>
</dbReference>
<feature type="binding site" evidence="4">
    <location>
        <position position="339"/>
    </location>
    <ligand>
        <name>Zn(2+)</name>
        <dbReference type="ChEBI" id="CHEBI:29105"/>
    </ligand>
</feature>
<feature type="active site" description="Nucleophile" evidence="4">
    <location>
        <position position="301"/>
    </location>
</feature>
<keyword evidence="4" id="KW-0479">Metal-binding</keyword>
<comment type="subunit">
    <text evidence="4">Homodimer. Within each dimer, one monomer is responsible for RNA recognition and catalysis, while the other monomer binds to the replacement base PreQ1.</text>
</comment>
<name>A0A1G2MHN8_9BACT</name>
<comment type="cofactor">
    <cofactor evidence="4">
        <name>Zn(2+)</name>
        <dbReference type="ChEBI" id="CHEBI:29105"/>
    </cofactor>
    <text evidence="4">Binds 1 zinc ion per subunit.</text>
</comment>
<feature type="binding site" evidence="4">
    <location>
        <position position="370"/>
    </location>
    <ligand>
        <name>Zn(2+)</name>
        <dbReference type="ChEBI" id="CHEBI:29105"/>
    </ligand>
</feature>
<organism evidence="6 7">
    <name type="scientific">Candidatus Taylorbacteria bacterium RIFCSPHIGHO2_02_FULL_43_32b</name>
    <dbReference type="NCBI Taxonomy" id="1802306"/>
    <lineage>
        <taxon>Bacteria</taxon>
        <taxon>Candidatus Tayloriibacteriota</taxon>
    </lineage>
</organism>
<dbReference type="InterPro" id="IPR036511">
    <property type="entry name" value="TGT-like_sf"/>
</dbReference>
<evidence type="ECO:0000313" key="6">
    <source>
        <dbReference type="EMBL" id="OHA22512.1"/>
    </source>
</evidence>
<dbReference type="GO" id="GO:0005737">
    <property type="term" value="C:cytoplasm"/>
    <property type="evidence" value="ECO:0007669"/>
    <property type="project" value="TreeGrafter"/>
</dbReference>
<evidence type="ECO:0000256" key="1">
    <source>
        <dbReference type="ARBA" id="ARBA00022676"/>
    </source>
</evidence>
<dbReference type="NCBIfam" id="TIGR00449">
    <property type="entry name" value="tgt_general"/>
    <property type="match status" value="1"/>
</dbReference>
<dbReference type="Pfam" id="PF01702">
    <property type="entry name" value="TGT"/>
    <property type="match status" value="1"/>
</dbReference>
<dbReference type="InterPro" id="IPR002616">
    <property type="entry name" value="tRNA_ribo_trans-like"/>
</dbReference>
<feature type="region of interest" description="RNA binding" evidence="4">
    <location>
        <begin position="282"/>
        <end position="288"/>
    </location>
</feature>
<feature type="binding site" evidence="4">
    <location>
        <position position="341"/>
    </location>
    <ligand>
        <name>Zn(2+)</name>
        <dbReference type="ChEBI" id="CHEBI:29105"/>
    </ligand>
</feature>
<dbReference type="InterPro" id="IPR050076">
    <property type="entry name" value="ArchSynthase1/Queuine_TRR"/>
</dbReference>
<dbReference type="Proteomes" id="UP000177130">
    <property type="component" value="Unassembled WGS sequence"/>
</dbReference>
<protein>
    <recommendedName>
        <fullName evidence="4">Queuine tRNA-ribosyltransferase</fullName>
        <ecNumber evidence="4">2.4.2.29</ecNumber>
    </recommendedName>
    <alternativeName>
        <fullName evidence="4">Guanine insertion enzyme</fullName>
    </alternativeName>
    <alternativeName>
        <fullName evidence="4">tRNA-guanine transglycosylase</fullName>
    </alternativeName>
</protein>
<dbReference type="UniPathway" id="UPA00392"/>
<dbReference type="EMBL" id="MHRK01000052">
    <property type="protein sequence ID" value="OHA22512.1"/>
    <property type="molecule type" value="Genomic_DNA"/>
</dbReference>
<feature type="binding site" evidence="4">
    <location>
        <position position="254"/>
    </location>
    <ligand>
        <name>substrate</name>
    </ligand>
</feature>
<sequence length="402" mass="44500">MAGSKFKIENKIKGCLGRSGVVETPHGRILTPAFVAVGTQATVKSLSPEQVASAKVDVVLSNTYHLYLKPGHEIIKKAGGIHKFMNWNFPTMTDSGGFQVFSLGAAYNRKTGKIVKSVSENSSKKLAEKSEVTEIQSMSLVDIDEDGVNFKSVVDGSMHRFTPERSIEIEHAIGADIIFAFDECPSPTASAEYQDSSLLRTLRWGERCLNFHKKNGTGEQQLFGIIQGGRIEELRRKSAKLSRELDFDGFGIGGSFDKEDIGNAVRFVNEELPEEKPRHLLGIGEPADLILAIENGCDTFDCVAPTRMARNGSMYSRSGRVNILNAKFKNDFSPVEEGCECYTCKNYSRAYVAHLFRSKEMFAATLASIHNLFYISNLVRSARNAILENNFAEFKKSFFAGE</sequence>